<dbReference type="InterPro" id="IPR029058">
    <property type="entry name" value="AB_hydrolase_fold"/>
</dbReference>
<feature type="domain" description="PE-PPE" evidence="2">
    <location>
        <begin position="61"/>
        <end position="146"/>
    </location>
</feature>
<accession>A0AAE4QZ17</accession>
<dbReference type="RefSeq" id="WP_024498357.1">
    <property type="nucleotide sequence ID" value="NZ_CP096596.1"/>
</dbReference>
<dbReference type="InterPro" id="IPR013228">
    <property type="entry name" value="PE-PPE_C"/>
</dbReference>
<evidence type="ECO:0000313" key="3">
    <source>
        <dbReference type="EMBL" id="MDV6305798.1"/>
    </source>
</evidence>
<evidence type="ECO:0000259" key="2">
    <source>
        <dbReference type="Pfam" id="PF08237"/>
    </source>
</evidence>
<dbReference type="EMBL" id="JAWLKH010000001">
    <property type="protein sequence ID" value="MDV6310358.1"/>
    <property type="molecule type" value="Genomic_DNA"/>
</dbReference>
<proteinExistence type="predicted"/>
<dbReference type="AlphaFoldDB" id="A0AAE4QZ17"/>
<sequence>MDGVYSDDQARDHVVDDGAPAGITVFVVGGTGESYPGDVRTEVVGLLSAVTDELDERFDSRWVAYPASYGPAPHPGGMSFADSVAIGARRLSGLLERTAGPVALLGYSQGAVVIRAALAGLWTRGDPVVTRLLGVGLVADPHQPPGAVPGCDGWGVAGPGAELPPGLPVMWVGAPDDVICNARADSLVRDFADLTRTMTFAALGRWGCNAWEVLRRNAFQNARRTAVRPSQWRRDVHRLASAWWEIRCYLPSMMRILGIVLTNSPGGRHTSYQYEPYRRGSVTDPASTGCQVIAGWLQVQATFAGEVPAPSPGPVRAA</sequence>
<dbReference type="GO" id="GO:0016787">
    <property type="term" value="F:hydrolase activity"/>
    <property type="evidence" value="ECO:0007669"/>
    <property type="project" value="UniProtKB-KW"/>
</dbReference>
<dbReference type="SUPFAM" id="SSF53474">
    <property type="entry name" value="alpha/beta-Hydrolases"/>
    <property type="match status" value="1"/>
</dbReference>
<evidence type="ECO:0000256" key="1">
    <source>
        <dbReference type="ARBA" id="ARBA00022801"/>
    </source>
</evidence>
<dbReference type="SMART" id="SM01110">
    <property type="entry name" value="Cutinase"/>
    <property type="match status" value="1"/>
</dbReference>
<dbReference type="InterPro" id="IPR000675">
    <property type="entry name" value="Cutinase/axe"/>
</dbReference>
<protein>
    <submittedName>
        <fullName evidence="4">PE-PPE domain-containing protein</fullName>
    </submittedName>
</protein>
<comment type="caution">
    <text evidence="4">The sequence shown here is derived from an EMBL/GenBank/DDBJ whole genome shotgun (WGS) entry which is preliminary data.</text>
</comment>
<dbReference type="Proteomes" id="UP001185779">
    <property type="component" value="Unassembled WGS sequence"/>
</dbReference>
<dbReference type="Proteomes" id="UP001185922">
    <property type="component" value="Unassembled WGS sequence"/>
</dbReference>
<organism evidence="4 6">
    <name type="scientific">Gordonia amicalis</name>
    <dbReference type="NCBI Taxonomy" id="89053"/>
    <lineage>
        <taxon>Bacteria</taxon>
        <taxon>Bacillati</taxon>
        <taxon>Actinomycetota</taxon>
        <taxon>Actinomycetes</taxon>
        <taxon>Mycobacteriales</taxon>
        <taxon>Gordoniaceae</taxon>
        <taxon>Gordonia</taxon>
    </lineage>
</organism>
<evidence type="ECO:0000313" key="6">
    <source>
        <dbReference type="Proteomes" id="UP001185922"/>
    </source>
</evidence>
<dbReference type="EMBL" id="JAWLKI010000001">
    <property type="protein sequence ID" value="MDV6305798.1"/>
    <property type="molecule type" value="Genomic_DNA"/>
</dbReference>
<dbReference type="Pfam" id="PF08237">
    <property type="entry name" value="PE-PPE"/>
    <property type="match status" value="1"/>
</dbReference>
<reference evidence="4 5" key="1">
    <citation type="submission" date="2023-10" db="EMBL/GenBank/DDBJ databases">
        <title>Development of a sustainable strategy for remediation of hydrocarbon-contaminated territories based on the waste exchange concept.</title>
        <authorList>
            <person name="Krivoruchko A."/>
        </authorList>
    </citation>
    <scope>NUCLEOTIDE SEQUENCE</scope>
    <source>
        <strain evidence="3 5">IEGM 1266</strain>
        <strain evidence="4">IEGM 1279</strain>
    </source>
</reference>
<dbReference type="Gene3D" id="3.40.50.1820">
    <property type="entry name" value="alpha/beta hydrolase"/>
    <property type="match status" value="1"/>
</dbReference>
<name>A0AAE4QZ17_9ACTN</name>
<gene>
    <name evidence="3" type="ORF">R3P94_00310</name>
    <name evidence="4" type="ORF">R3Q15_00335</name>
</gene>
<evidence type="ECO:0000313" key="4">
    <source>
        <dbReference type="EMBL" id="MDV6310358.1"/>
    </source>
</evidence>
<evidence type="ECO:0000313" key="5">
    <source>
        <dbReference type="Proteomes" id="UP001185779"/>
    </source>
</evidence>
<keyword evidence="5" id="KW-1185">Reference proteome</keyword>
<keyword evidence="1" id="KW-0378">Hydrolase</keyword>